<accession>A0A1G7F7T3</accession>
<dbReference type="Gene3D" id="1.10.287.130">
    <property type="match status" value="1"/>
</dbReference>
<gene>
    <name evidence="2" type="ORF">SAMN05661003_1314</name>
</gene>
<dbReference type="InterPro" id="IPR036890">
    <property type="entry name" value="HATPase_C_sf"/>
</dbReference>
<dbReference type="OrthoDB" id="5482955at2"/>
<dbReference type="SUPFAM" id="SSF55874">
    <property type="entry name" value="ATPase domain of HSP90 chaperone/DNA topoisomerase II/histidine kinase"/>
    <property type="match status" value="1"/>
</dbReference>
<keyword evidence="2" id="KW-0418">Kinase</keyword>
<sequence length="280" mass="30600">MLCFTGLVDFGSGALYVLPSGMAAEAIFFAMALGQKIKRIEAERAENALLVDESNKFNSTSYLLAGILHQFKQPLVYLGTEVLKLRTQRHKSGQDDPQNEEILGNMENQIGGMNDLVGNFYSFYSQQAQLGEFSLQRAIDNVLEMLGPSLQAGNINVIKGYQDQRLCADEKALKQILLILLENTVSVLREKQPDTPSLWISCSGGHPVTIEVRDNAGGIVADALDKIFNIHYSKKQAQGLGIGLALARKLAETRLNGSLTVHNTPAGACFVLTLQSTERS</sequence>
<name>A0A1G7F7T3_9BACT</name>
<protein>
    <submittedName>
        <fullName evidence="2">Histidine kinase-, DNA gyrase B-, and HSP90-like ATPase</fullName>
    </submittedName>
</protein>
<dbReference type="Gene3D" id="3.30.565.10">
    <property type="entry name" value="Histidine kinase-like ATPase, C-terminal domain"/>
    <property type="match status" value="1"/>
</dbReference>
<dbReference type="InterPro" id="IPR052023">
    <property type="entry name" value="Histidine_kinase_KdpD"/>
</dbReference>
<evidence type="ECO:0000313" key="2">
    <source>
        <dbReference type="EMBL" id="SDE71977.1"/>
    </source>
</evidence>
<organism evidence="2 3">
    <name type="scientific">Desulfuromonas thiophila</name>
    <dbReference type="NCBI Taxonomy" id="57664"/>
    <lineage>
        <taxon>Bacteria</taxon>
        <taxon>Pseudomonadati</taxon>
        <taxon>Thermodesulfobacteriota</taxon>
        <taxon>Desulfuromonadia</taxon>
        <taxon>Desulfuromonadales</taxon>
        <taxon>Desulfuromonadaceae</taxon>
        <taxon>Desulfuromonas</taxon>
    </lineage>
</organism>
<keyword evidence="3" id="KW-1185">Reference proteome</keyword>
<feature type="domain" description="Histidine kinase" evidence="1">
    <location>
        <begin position="66"/>
        <end position="278"/>
    </location>
</feature>
<dbReference type="GO" id="GO:0005886">
    <property type="term" value="C:plasma membrane"/>
    <property type="evidence" value="ECO:0007669"/>
    <property type="project" value="TreeGrafter"/>
</dbReference>
<evidence type="ECO:0000259" key="1">
    <source>
        <dbReference type="PROSITE" id="PS50109"/>
    </source>
</evidence>
<proteinExistence type="predicted"/>
<dbReference type="PANTHER" id="PTHR45569:SF1">
    <property type="entry name" value="SENSOR PROTEIN KDPD"/>
    <property type="match status" value="1"/>
</dbReference>
<dbReference type="PROSITE" id="PS50109">
    <property type="entry name" value="HIS_KIN"/>
    <property type="match status" value="1"/>
</dbReference>
<dbReference type="InterPro" id="IPR003594">
    <property type="entry name" value="HATPase_dom"/>
</dbReference>
<dbReference type="RefSeq" id="WP_092080860.1">
    <property type="nucleotide sequence ID" value="NZ_FNAQ01000031.1"/>
</dbReference>
<dbReference type="AlphaFoldDB" id="A0A1G7F7T3"/>
<reference evidence="3" key="1">
    <citation type="submission" date="2016-10" db="EMBL/GenBank/DDBJ databases">
        <authorList>
            <person name="Varghese N."/>
            <person name="Submissions S."/>
        </authorList>
    </citation>
    <scope>NUCLEOTIDE SEQUENCE [LARGE SCALE GENOMIC DNA]</scope>
    <source>
        <strain evidence="3">DSM 8987</strain>
    </source>
</reference>
<dbReference type="GO" id="GO:0000155">
    <property type="term" value="F:phosphorelay sensor kinase activity"/>
    <property type="evidence" value="ECO:0007669"/>
    <property type="project" value="TreeGrafter"/>
</dbReference>
<keyword evidence="2" id="KW-0808">Transferase</keyword>
<dbReference type="Pfam" id="PF02518">
    <property type="entry name" value="HATPase_c"/>
    <property type="match status" value="1"/>
</dbReference>
<dbReference type="SMART" id="SM00387">
    <property type="entry name" value="HATPase_c"/>
    <property type="match status" value="1"/>
</dbReference>
<dbReference type="Proteomes" id="UP000243205">
    <property type="component" value="Unassembled WGS sequence"/>
</dbReference>
<evidence type="ECO:0000313" key="3">
    <source>
        <dbReference type="Proteomes" id="UP000243205"/>
    </source>
</evidence>
<dbReference type="STRING" id="57664.SAMN05661003_1314"/>
<dbReference type="InterPro" id="IPR005467">
    <property type="entry name" value="His_kinase_dom"/>
</dbReference>
<dbReference type="EMBL" id="FNAQ01000031">
    <property type="protein sequence ID" value="SDE71977.1"/>
    <property type="molecule type" value="Genomic_DNA"/>
</dbReference>
<dbReference type="PANTHER" id="PTHR45569">
    <property type="entry name" value="SENSOR PROTEIN KDPD"/>
    <property type="match status" value="1"/>
</dbReference>